<dbReference type="InterPro" id="IPR001123">
    <property type="entry name" value="LeuE-type"/>
</dbReference>
<dbReference type="Pfam" id="PF01810">
    <property type="entry name" value="LysE"/>
    <property type="match status" value="1"/>
</dbReference>
<keyword evidence="4 6" id="KW-1133">Transmembrane helix</keyword>
<evidence type="ECO:0000256" key="6">
    <source>
        <dbReference type="SAM" id="Phobius"/>
    </source>
</evidence>
<dbReference type="Proteomes" id="UP000074914">
    <property type="component" value="Chromosome"/>
</dbReference>
<evidence type="ECO:0000256" key="4">
    <source>
        <dbReference type="ARBA" id="ARBA00022989"/>
    </source>
</evidence>
<evidence type="ECO:0000313" key="7">
    <source>
        <dbReference type="EMBL" id="AMP13650.1"/>
    </source>
</evidence>
<name>A0ABM5Z3C4_9BURK</name>
<evidence type="ECO:0000313" key="8">
    <source>
        <dbReference type="Proteomes" id="UP000074914"/>
    </source>
</evidence>
<sequence length="207" mass="21901">MFSTLITVFFLHLAAMMTPGANVLLISQLAASDRSRSAGFAALGVTVGAGIWASCAVLGINAIFQAFPWLRLALQITGGLYLLYVASRLWRSGGVALNGNAPHVSSVAAFRLGFLTNITNPKSALFFGSVFAASFPATPGPLLQVAAVAMIVMNALLWHSLLAYFFSRRRIRAAYSRASRISNRIAAVAVGALGLSLLVVSLREARS</sequence>
<feature type="transmembrane region" description="Helical" evidence="6">
    <location>
        <begin position="72"/>
        <end position="90"/>
    </location>
</feature>
<dbReference type="RefSeq" id="WP_062113045.1">
    <property type="nucleotide sequence ID" value="NZ_CP013236.1"/>
</dbReference>
<feature type="transmembrane region" description="Helical" evidence="6">
    <location>
        <begin position="185"/>
        <end position="202"/>
    </location>
</feature>
<keyword evidence="8" id="KW-1185">Reference proteome</keyword>
<dbReference type="PANTHER" id="PTHR30086">
    <property type="entry name" value="ARGININE EXPORTER PROTEIN ARGO"/>
    <property type="match status" value="1"/>
</dbReference>
<comment type="subcellular location">
    <subcellularLocation>
        <location evidence="1">Cell membrane</location>
        <topology evidence="1">Multi-pass membrane protein</topology>
    </subcellularLocation>
</comment>
<accession>A0ABM5Z3C4</accession>
<evidence type="ECO:0000256" key="3">
    <source>
        <dbReference type="ARBA" id="ARBA00022692"/>
    </source>
</evidence>
<proteinExistence type="predicted"/>
<reference evidence="7 8" key="1">
    <citation type="submission" date="2015-11" db="EMBL/GenBank/DDBJ databases">
        <title>Exploring the genomic traits of fungus-feeding bacterial genus Collimonas.</title>
        <authorList>
            <person name="Song C."/>
            <person name="Schmidt R."/>
            <person name="de Jager V."/>
            <person name="Krzyzanowska D."/>
            <person name="Jongedijk E."/>
            <person name="Cankar K."/>
            <person name="Beekwilder J."/>
            <person name="van Veen A."/>
            <person name="de Boer W."/>
            <person name="van Veen J.A."/>
            <person name="Garbeva P."/>
        </authorList>
    </citation>
    <scope>NUCLEOTIDE SEQUENCE [LARGE SCALE GENOMIC DNA]</scope>
    <source>
        <strain evidence="7 8">Ter291</strain>
    </source>
</reference>
<evidence type="ECO:0000256" key="2">
    <source>
        <dbReference type="ARBA" id="ARBA00022475"/>
    </source>
</evidence>
<evidence type="ECO:0000256" key="1">
    <source>
        <dbReference type="ARBA" id="ARBA00004651"/>
    </source>
</evidence>
<evidence type="ECO:0000256" key="5">
    <source>
        <dbReference type="ARBA" id="ARBA00023136"/>
    </source>
</evidence>
<feature type="transmembrane region" description="Helical" evidence="6">
    <location>
        <begin position="41"/>
        <end position="60"/>
    </location>
</feature>
<keyword evidence="3 6" id="KW-0812">Transmembrane</keyword>
<feature type="transmembrane region" description="Helical" evidence="6">
    <location>
        <begin position="142"/>
        <end position="165"/>
    </location>
</feature>
<protein>
    <submittedName>
        <fullName evidence="7">LysE type translocator family protein</fullName>
    </submittedName>
</protein>
<gene>
    <name evidence="7" type="ORF">CPter291_1374</name>
</gene>
<dbReference type="PANTHER" id="PTHR30086:SF19">
    <property type="entry name" value="THREONINE EFFLUX PROTEIN"/>
    <property type="match status" value="1"/>
</dbReference>
<organism evidence="7 8">
    <name type="scientific">Collimonas pratensis</name>
    <dbReference type="NCBI Taxonomy" id="279113"/>
    <lineage>
        <taxon>Bacteria</taxon>
        <taxon>Pseudomonadati</taxon>
        <taxon>Pseudomonadota</taxon>
        <taxon>Betaproteobacteria</taxon>
        <taxon>Burkholderiales</taxon>
        <taxon>Oxalobacteraceae</taxon>
        <taxon>Collimonas</taxon>
    </lineage>
</organism>
<keyword evidence="2" id="KW-1003">Cell membrane</keyword>
<keyword evidence="5 6" id="KW-0472">Membrane</keyword>
<dbReference type="EMBL" id="CP013236">
    <property type="protein sequence ID" value="AMP13650.1"/>
    <property type="molecule type" value="Genomic_DNA"/>
</dbReference>